<keyword evidence="2" id="KW-0732">Signal</keyword>
<accession>A0ABW8EEG7</accession>
<evidence type="ECO:0000313" key="3">
    <source>
        <dbReference type="EMBL" id="MFJ2821634.1"/>
    </source>
</evidence>
<dbReference type="Proteomes" id="UP001617351">
    <property type="component" value="Unassembled WGS sequence"/>
</dbReference>
<gene>
    <name evidence="3" type="ORF">ACIO7M_11010</name>
</gene>
<feature type="region of interest" description="Disordered" evidence="1">
    <location>
        <begin position="50"/>
        <end position="105"/>
    </location>
</feature>
<evidence type="ECO:0000256" key="1">
    <source>
        <dbReference type="SAM" id="MobiDB-lite"/>
    </source>
</evidence>
<comment type="caution">
    <text evidence="3">The sequence shown here is derived from an EMBL/GenBank/DDBJ whole genome shotgun (WGS) entry which is preliminary data.</text>
</comment>
<sequence>MTRSRTGRFLLATLAATLLALLFARGDGAPESRPLPALAVGTESPLCDEAAPAAKSAPSHCRNAVRSGSAGVDRPGRSGARPADRERPAAAADTSGPHAPARVSGSRRLAAIQAFRC</sequence>
<dbReference type="EMBL" id="JBIUYY010000004">
    <property type="protein sequence ID" value="MFJ2821634.1"/>
    <property type="molecule type" value="Genomic_DNA"/>
</dbReference>
<proteinExistence type="predicted"/>
<dbReference type="RefSeq" id="WP_402379706.1">
    <property type="nucleotide sequence ID" value="NZ_JBIUYY010000004.1"/>
</dbReference>
<keyword evidence="4" id="KW-1185">Reference proteome</keyword>
<evidence type="ECO:0000313" key="4">
    <source>
        <dbReference type="Proteomes" id="UP001617351"/>
    </source>
</evidence>
<feature type="signal peptide" evidence="2">
    <location>
        <begin position="1"/>
        <end position="29"/>
    </location>
</feature>
<feature type="chain" id="PRO_5045341374" description="Secreted protein" evidence="2">
    <location>
        <begin position="30"/>
        <end position="117"/>
    </location>
</feature>
<evidence type="ECO:0008006" key="5">
    <source>
        <dbReference type="Google" id="ProtNLM"/>
    </source>
</evidence>
<name>A0ABW8EEG7_STRT5</name>
<protein>
    <recommendedName>
        <fullName evidence="5">Secreted protein</fullName>
    </recommendedName>
</protein>
<reference evidence="3 4" key="1">
    <citation type="submission" date="2024-10" db="EMBL/GenBank/DDBJ databases">
        <title>The Natural Products Discovery Center: Release of the First 8490 Sequenced Strains for Exploring Actinobacteria Biosynthetic Diversity.</title>
        <authorList>
            <person name="Kalkreuter E."/>
            <person name="Kautsar S.A."/>
            <person name="Yang D."/>
            <person name="Bader C.D."/>
            <person name="Teijaro C.N."/>
            <person name="Fluegel L."/>
            <person name="Davis C.M."/>
            <person name="Simpson J.R."/>
            <person name="Lauterbach L."/>
            <person name="Steele A.D."/>
            <person name="Gui C."/>
            <person name="Meng S."/>
            <person name="Li G."/>
            <person name="Viehrig K."/>
            <person name="Ye F."/>
            <person name="Su P."/>
            <person name="Kiefer A.F."/>
            <person name="Nichols A."/>
            <person name="Cepeda A.J."/>
            <person name="Yan W."/>
            <person name="Fan B."/>
            <person name="Jiang Y."/>
            <person name="Adhikari A."/>
            <person name="Zheng C.-J."/>
            <person name="Schuster L."/>
            <person name="Cowan T.M."/>
            <person name="Smanski M.J."/>
            <person name="Chevrette M.G."/>
            <person name="De Carvalho L.P.S."/>
            <person name="Shen B."/>
        </authorList>
    </citation>
    <scope>NUCLEOTIDE SEQUENCE [LARGE SCALE GENOMIC DNA]</scope>
    <source>
        <strain evidence="3 4">NPDC087220</strain>
    </source>
</reference>
<evidence type="ECO:0000256" key="2">
    <source>
        <dbReference type="SAM" id="SignalP"/>
    </source>
</evidence>
<organism evidence="3 4">
    <name type="scientific">Streptomyces toxytricini</name>
    <name type="common">Actinomyces toxytricini</name>
    <dbReference type="NCBI Taxonomy" id="67369"/>
    <lineage>
        <taxon>Bacteria</taxon>
        <taxon>Bacillati</taxon>
        <taxon>Actinomycetota</taxon>
        <taxon>Actinomycetes</taxon>
        <taxon>Kitasatosporales</taxon>
        <taxon>Streptomycetaceae</taxon>
        <taxon>Streptomyces</taxon>
    </lineage>
</organism>